<dbReference type="PANTHER" id="PTHR36057">
    <property type="match status" value="1"/>
</dbReference>
<gene>
    <name evidence="1" type="ORF">J2I48_24225</name>
</gene>
<organism evidence="1 2">
    <name type="scientific">Fibrella aquatilis</name>
    <dbReference type="NCBI Taxonomy" id="2817059"/>
    <lineage>
        <taxon>Bacteria</taxon>
        <taxon>Pseudomonadati</taxon>
        <taxon>Bacteroidota</taxon>
        <taxon>Cytophagia</taxon>
        <taxon>Cytophagales</taxon>
        <taxon>Spirosomataceae</taxon>
        <taxon>Fibrella</taxon>
    </lineage>
</organism>
<dbReference type="SUPFAM" id="SSF52833">
    <property type="entry name" value="Thioredoxin-like"/>
    <property type="match status" value="1"/>
</dbReference>
<dbReference type="AlphaFoldDB" id="A0A939K2J2"/>
<comment type="caution">
    <text evidence="1">The sequence shown here is derived from an EMBL/GenBank/DDBJ whole genome shotgun (WGS) entry which is preliminary data.</text>
</comment>
<accession>A0A939K2J2</accession>
<dbReference type="InterPro" id="IPR010634">
    <property type="entry name" value="DUF1223"/>
</dbReference>
<dbReference type="PANTHER" id="PTHR36057:SF1">
    <property type="entry name" value="LIPOPROTEIN LIPID ATTACHMENT SITE-LIKE PROTEIN, PUTATIVE (DUF1223)-RELATED"/>
    <property type="match status" value="1"/>
</dbReference>
<name>A0A939K2J2_9BACT</name>
<dbReference type="RefSeq" id="WP_207338098.1">
    <property type="nucleotide sequence ID" value="NZ_JAFMYU010000027.1"/>
</dbReference>
<dbReference type="InterPro" id="IPR036249">
    <property type="entry name" value="Thioredoxin-like_sf"/>
</dbReference>
<evidence type="ECO:0000313" key="1">
    <source>
        <dbReference type="EMBL" id="MBO0934136.1"/>
    </source>
</evidence>
<keyword evidence="2" id="KW-1185">Reference proteome</keyword>
<sequence>MNRTLIMLALAGLFAVQAHRPEPSKPVAVVELFTSQGCSSCPPADRLLTEVSRQAVASGQSLYALSFHVDYWDRLGWRDPYSDAKYTARQQQYARQFKLGSIYTPQAVLNGKREFVGSNRAQMTSLLADALRETPPVAVQLTANQQGKTITVNYKLAGRLAGTVLNVALVSQTTTTVVSRGENAGHTLTHNNVVRAFATVPTSETGQTTLTAPADFDPTNGAVIAYVQQANTLTTLGAGRVALEK</sequence>
<proteinExistence type="predicted"/>
<dbReference type="EMBL" id="JAFMYU010000027">
    <property type="protein sequence ID" value="MBO0934136.1"/>
    <property type="molecule type" value="Genomic_DNA"/>
</dbReference>
<reference evidence="1 2" key="1">
    <citation type="submission" date="2021-03" db="EMBL/GenBank/DDBJ databases">
        <title>Fibrella sp. HMF5036 genome sequencing and assembly.</title>
        <authorList>
            <person name="Kang H."/>
            <person name="Kim H."/>
            <person name="Bae S."/>
            <person name="Joh K."/>
        </authorList>
    </citation>
    <scope>NUCLEOTIDE SEQUENCE [LARGE SCALE GENOMIC DNA]</scope>
    <source>
        <strain evidence="1 2">HMF5036</strain>
    </source>
</reference>
<evidence type="ECO:0000313" key="2">
    <source>
        <dbReference type="Proteomes" id="UP000664795"/>
    </source>
</evidence>
<dbReference type="Pfam" id="PF06764">
    <property type="entry name" value="DUF1223"/>
    <property type="match status" value="1"/>
</dbReference>
<protein>
    <submittedName>
        <fullName evidence="1">DUF1223 domain-containing protein</fullName>
    </submittedName>
</protein>
<dbReference type="Proteomes" id="UP000664795">
    <property type="component" value="Unassembled WGS sequence"/>
</dbReference>